<dbReference type="CDD" id="cd00796">
    <property type="entry name" value="INT_Rci_Hp1_C"/>
    <property type="match status" value="1"/>
</dbReference>
<name>A0A7G1KR54_9NOCA</name>
<dbReference type="AlphaFoldDB" id="A0A7G1KR54"/>
<dbReference type="InterPro" id="IPR002104">
    <property type="entry name" value="Integrase_catalytic"/>
</dbReference>
<protein>
    <submittedName>
        <fullName evidence="6">Integrase</fullName>
    </submittedName>
</protein>
<dbReference type="EMBL" id="AP023396">
    <property type="protein sequence ID" value="BCK56683.1"/>
    <property type="molecule type" value="Genomic_DNA"/>
</dbReference>
<evidence type="ECO:0000256" key="1">
    <source>
        <dbReference type="ARBA" id="ARBA00008857"/>
    </source>
</evidence>
<dbReference type="Gene3D" id="1.10.150.130">
    <property type="match status" value="1"/>
</dbReference>
<accession>A0A7G1KR54</accession>
<dbReference type="InterPro" id="IPR013762">
    <property type="entry name" value="Integrase-like_cat_sf"/>
</dbReference>
<dbReference type="PANTHER" id="PTHR30349:SF64">
    <property type="entry name" value="PROPHAGE INTEGRASE INTD-RELATED"/>
    <property type="match status" value="1"/>
</dbReference>
<dbReference type="KEGG" id="nwl:NWFMUON74_44550"/>
<gene>
    <name evidence="6" type="ORF">NWFMUON74_44550</name>
</gene>
<evidence type="ECO:0000313" key="6">
    <source>
        <dbReference type="EMBL" id="BCK56683.1"/>
    </source>
</evidence>
<evidence type="ECO:0000256" key="3">
    <source>
        <dbReference type="ARBA" id="ARBA00023172"/>
    </source>
</evidence>
<keyword evidence="2" id="KW-0238">DNA-binding</keyword>
<keyword evidence="7" id="KW-1185">Reference proteome</keyword>
<evidence type="ECO:0000313" key="7">
    <source>
        <dbReference type="Proteomes" id="UP000516173"/>
    </source>
</evidence>
<feature type="region of interest" description="Disordered" evidence="4">
    <location>
        <begin position="407"/>
        <end position="427"/>
    </location>
</feature>
<dbReference type="GO" id="GO:0003677">
    <property type="term" value="F:DNA binding"/>
    <property type="evidence" value="ECO:0007669"/>
    <property type="project" value="UniProtKB-KW"/>
</dbReference>
<organism evidence="6 7">
    <name type="scientific">Nocardia wallacei</name>
    <dbReference type="NCBI Taxonomy" id="480035"/>
    <lineage>
        <taxon>Bacteria</taxon>
        <taxon>Bacillati</taxon>
        <taxon>Actinomycetota</taxon>
        <taxon>Actinomycetes</taxon>
        <taxon>Mycobacteriales</taxon>
        <taxon>Nocardiaceae</taxon>
        <taxon>Nocardia</taxon>
    </lineage>
</organism>
<dbReference type="GO" id="GO:0015074">
    <property type="term" value="P:DNA integration"/>
    <property type="evidence" value="ECO:0007669"/>
    <property type="project" value="InterPro"/>
</dbReference>
<dbReference type="Pfam" id="PF00589">
    <property type="entry name" value="Phage_integrase"/>
    <property type="match status" value="1"/>
</dbReference>
<dbReference type="InterPro" id="IPR010998">
    <property type="entry name" value="Integrase_recombinase_N"/>
</dbReference>
<comment type="similarity">
    <text evidence="1">Belongs to the 'phage' integrase family.</text>
</comment>
<dbReference type="SUPFAM" id="SSF56349">
    <property type="entry name" value="DNA breaking-rejoining enzymes"/>
    <property type="match status" value="1"/>
</dbReference>
<dbReference type="PANTHER" id="PTHR30349">
    <property type="entry name" value="PHAGE INTEGRASE-RELATED"/>
    <property type="match status" value="1"/>
</dbReference>
<feature type="domain" description="Tyr recombinase" evidence="5">
    <location>
        <begin position="191"/>
        <end position="401"/>
    </location>
</feature>
<reference evidence="6 7" key="1">
    <citation type="submission" date="2020-08" db="EMBL/GenBank/DDBJ databases">
        <title>Genome Sequencing of Nocardia wallacei strain FMUON74 and assembly.</title>
        <authorList>
            <person name="Toyokawa M."/>
            <person name="Uesaka K."/>
        </authorList>
    </citation>
    <scope>NUCLEOTIDE SEQUENCE [LARGE SCALE GENOMIC DNA]</scope>
    <source>
        <strain evidence="6 7">FMUON74</strain>
    </source>
</reference>
<keyword evidence="3" id="KW-0233">DNA recombination</keyword>
<dbReference type="GO" id="GO:0006310">
    <property type="term" value="P:DNA recombination"/>
    <property type="evidence" value="ECO:0007669"/>
    <property type="project" value="UniProtKB-KW"/>
</dbReference>
<dbReference type="InterPro" id="IPR011010">
    <property type="entry name" value="DNA_brk_join_enz"/>
</dbReference>
<dbReference type="Proteomes" id="UP000516173">
    <property type="component" value="Chromosome"/>
</dbReference>
<dbReference type="InterPro" id="IPR050090">
    <property type="entry name" value="Tyrosine_recombinase_XerCD"/>
</dbReference>
<sequence>MDGRVDAVPLGVSVTGYVELRGKAGRCRARVRWTDPATKRRDSKSESFATEGEARAWIEHIEQAAARGVHPKTAGATLAEYGNAHWDIAMSGTEPKTLDVYGPGWRLRVVKSLGHLPLTMVTTGVVDRAVTKWIKAGCSESTIKNTLAALARVLDQAVRDEILDRNRVNVTGWQRQLVKTEDEIDDPRALALPDWDALQQLSKGLVAASAGTYQGWGDAVEFAACTASRIGEVSGCRIRDIDTDTWIWTLRRQTTPGPGGMQDKRTKGKRARSVPLIEEIRPLILRRISYARERVASDPSLRDASAEERREALLDARLFVGPRGGRIATGVLRDATHWDEVVTKLGYEHLRRHDLRHTGLTWFADAGVPLHRLQAIAGHTDPRITQRYLHPNIKSLQGDGQRVSRFLTNGPEGPEYPPDTPSGPRLAPRLRIVRQ</sequence>
<dbReference type="Gene3D" id="1.10.443.10">
    <property type="entry name" value="Intergrase catalytic core"/>
    <property type="match status" value="1"/>
</dbReference>
<evidence type="ECO:0000256" key="4">
    <source>
        <dbReference type="SAM" id="MobiDB-lite"/>
    </source>
</evidence>
<evidence type="ECO:0000259" key="5">
    <source>
        <dbReference type="PROSITE" id="PS51898"/>
    </source>
</evidence>
<dbReference type="PROSITE" id="PS51898">
    <property type="entry name" value="TYR_RECOMBINASE"/>
    <property type="match status" value="1"/>
</dbReference>
<evidence type="ECO:0000256" key="2">
    <source>
        <dbReference type="ARBA" id="ARBA00023125"/>
    </source>
</evidence>
<proteinExistence type="inferred from homology"/>